<keyword evidence="2" id="KW-0597">Phosphoprotein</keyword>
<dbReference type="EMBL" id="JAVRRA010003064">
    <property type="protein sequence ID" value="KAK5276845.1"/>
    <property type="molecule type" value="Genomic_DNA"/>
</dbReference>
<organism evidence="3 4">
    <name type="scientific">Cryomyces antarcticus</name>
    <dbReference type="NCBI Taxonomy" id="329879"/>
    <lineage>
        <taxon>Eukaryota</taxon>
        <taxon>Fungi</taxon>
        <taxon>Dikarya</taxon>
        <taxon>Ascomycota</taxon>
        <taxon>Pezizomycotina</taxon>
        <taxon>Dothideomycetes</taxon>
        <taxon>Dothideomycetes incertae sedis</taxon>
        <taxon>Cryomyces</taxon>
    </lineage>
</organism>
<dbReference type="SUPFAM" id="SSF51735">
    <property type="entry name" value="NAD(P)-binding Rossmann-fold domains"/>
    <property type="match status" value="1"/>
</dbReference>
<evidence type="ECO:0000313" key="4">
    <source>
        <dbReference type="Proteomes" id="UP001357485"/>
    </source>
</evidence>
<evidence type="ECO:0000256" key="1">
    <source>
        <dbReference type="ARBA" id="ARBA00022450"/>
    </source>
</evidence>
<protein>
    <submittedName>
        <fullName evidence="3">Uncharacterized protein</fullName>
    </submittedName>
</protein>
<feature type="non-terminal residue" evidence="3">
    <location>
        <position position="1"/>
    </location>
</feature>
<dbReference type="InterPro" id="IPR051414">
    <property type="entry name" value="Adenylate-forming_Reductase"/>
</dbReference>
<keyword evidence="1" id="KW-0596">Phosphopantetheine</keyword>
<gene>
    <name evidence="3" type="ORF">LTR16_010610</name>
</gene>
<dbReference type="PANTHER" id="PTHR43439">
    <property type="entry name" value="PHENYLACETATE-COENZYME A LIGASE"/>
    <property type="match status" value="1"/>
</dbReference>
<dbReference type="Gene3D" id="3.40.50.720">
    <property type="entry name" value="NAD(P)-binding Rossmann-like Domain"/>
    <property type="match status" value="1"/>
</dbReference>
<sequence length="177" mass="20301">IAGPTDVKGTVWSQAEYLPSLIQTSKALGRVPKSLPDAVDWIPVDKLAHIILDLLHDALDTHKSQIFNLVNPQPTEWETLVPAMQKYWAKETTLTTISFKEWVRLLQSIDVNNKEELATMPSVKVKDFYEGMQRNADIKKERQTYETGNGMAASKTMKELQPIDERLMEVWLEQWGY</sequence>
<proteinExistence type="predicted"/>
<evidence type="ECO:0000313" key="3">
    <source>
        <dbReference type="EMBL" id="KAK5276845.1"/>
    </source>
</evidence>
<dbReference type="PANTHER" id="PTHR43439:SF2">
    <property type="entry name" value="ENZYME, PUTATIVE (JCVI)-RELATED"/>
    <property type="match status" value="1"/>
</dbReference>
<name>A0ABR0M1T4_9PEZI</name>
<keyword evidence="4" id="KW-1185">Reference proteome</keyword>
<comment type="caution">
    <text evidence="3">The sequence shown here is derived from an EMBL/GenBank/DDBJ whole genome shotgun (WGS) entry which is preliminary data.</text>
</comment>
<dbReference type="Proteomes" id="UP001357485">
    <property type="component" value="Unassembled WGS sequence"/>
</dbReference>
<evidence type="ECO:0000256" key="2">
    <source>
        <dbReference type="ARBA" id="ARBA00022553"/>
    </source>
</evidence>
<reference evidence="3 4" key="1">
    <citation type="submission" date="2023-08" db="EMBL/GenBank/DDBJ databases">
        <title>Black Yeasts Isolated from many extreme environments.</title>
        <authorList>
            <person name="Coleine C."/>
            <person name="Stajich J.E."/>
            <person name="Selbmann L."/>
        </authorList>
    </citation>
    <scope>NUCLEOTIDE SEQUENCE [LARGE SCALE GENOMIC DNA]</scope>
    <source>
        <strain evidence="3 4">CCFEE 536</strain>
    </source>
</reference>
<dbReference type="InterPro" id="IPR036291">
    <property type="entry name" value="NAD(P)-bd_dom_sf"/>
</dbReference>
<accession>A0ABR0M1T4</accession>